<keyword evidence="2" id="KW-0472">Membrane</keyword>
<dbReference type="RefSeq" id="WP_206725189.1">
    <property type="nucleotide sequence ID" value="NZ_CP071090.1"/>
</dbReference>
<feature type="region of interest" description="Disordered" evidence="1">
    <location>
        <begin position="144"/>
        <end position="199"/>
    </location>
</feature>
<feature type="compositionally biased region" description="Basic and acidic residues" evidence="1">
    <location>
        <begin position="189"/>
        <end position="199"/>
    </location>
</feature>
<dbReference type="EMBL" id="CP071090">
    <property type="protein sequence ID" value="QSQ23617.1"/>
    <property type="molecule type" value="Genomic_DNA"/>
</dbReference>
<evidence type="ECO:0000313" key="3">
    <source>
        <dbReference type="EMBL" id="QSQ23617.1"/>
    </source>
</evidence>
<evidence type="ECO:0000256" key="1">
    <source>
        <dbReference type="SAM" id="MobiDB-lite"/>
    </source>
</evidence>
<proteinExistence type="predicted"/>
<dbReference type="Pfam" id="PF08695">
    <property type="entry name" value="Coa1"/>
    <property type="match status" value="1"/>
</dbReference>
<keyword evidence="2" id="KW-0812">Transmembrane</keyword>
<sequence>MDTVPEGSHVPQRGWWSRNWKWVVPVGCLGALASCGCLGIGIAWFAYSSVSKMGAYTEAVSLATSDEQVRHELGTPIDPGLPRHSSVNSVNGRTEARFDIPLDGPQADGTLHVDAEQPESGAEWHYRTLSVELQDGRVIDLREDAEPGDEQEPDEEDGQPLPPPTPKPPVPPEPPFGAEPPGRGSGTPDDDKGNNDIEL</sequence>
<reference evidence="3 4" key="1">
    <citation type="submission" date="2021-02" db="EMBL/GenBank/DDBJ databases">
        <title>De Novo genome assembly of isolated myxobacteria.</title>
        <authorList>
            <person name="Stevens D.C."/>
        </authorList>
    </citation>
    <scope>NUCLEOTIDE SEQUENCE [LARGE SCALE GENOMIC DNA]</scope>
    <source>
        <strain evidence="4">SCPEA02</strain>
    </source>
</reference>
<keyword evidence="4" id="KW-1185">Reference proteome</keyword>
<keyword evidence="2" id="KW-1133">Transmembrane helix</keyword>
<feature type="region of interest" description="Disordered" evidence="1">
    <location>
        <begin position="98"/>
        <end position="123"/>
    </location>
</feature>
<evidence type="ECO:0008006" key="5">
    <source>
        <dbReference type="Google" id="ProtNLM"/>
    </source>
</evidence>
<organism evidence="3 4">
    <name type="scientific">Pyxidicoccus parkwayensis</name>
    <dbReference type="NCBI Taxonomy" id="2813578"/>
    <lineage>
        <taxon>Bacteria</taxon>
        <taxon>Pseudomonadati</taxon>
        <taxon>Myxococcota</taxon>
        <taxon>Myxococcia</taxon>
        <taxon>Myxococcales</taxon>
        <taxon>Cystobacterineae</taxon>
        <taxon>Myxococcaceae</taxon>
        <taxon>Pyxidicoccus</taxon>
    </lineage>
</organism>
<feature type="compositionally biased region" description="Pro residues" evidence="1">
    <location>
        <begin position="160"/>
        <end position="178"/>
    </location>
</feature>
<evidence type="ECO:0000256" key="2">
    <source>
        <dbReference type="SAM" id="Phobius"/>
    </source>
</evidence>
<accession>A0ABX7P188</accession>
<protein>
    <recommendedName>
        <fullName evidence="5">Cytochrome oxidase complex assembly protein 1</fullName>
    </recommendedName>
</protein>
<gene>
    <name evidence="3" type="ORF">JY651_01115</name>
</gene>
<dbReference type="InterPro" id="IPR014807">
    <property type="entry name" value="Coa1"/>
</dbReference>
<dbReference type="Proteomes" id="UP000662747">
    <property type="component" value="Chromosome"/>
</dbReference>
<evidence type="ECO:0000313" key="4">
    <source>
        <dbReference type="Proteomes" id="UP000662747"/>
    </source>
</evidence>
<name>A0ABX7P188_9BACT</name>
<feature type="transmembrane region" description="Helical" evidence="2">
    <location>
        <begin position="22"/>
        <end position="47"/>
    </location>
</feature>
<feature type="compositionally biased region" description="Acidic residues" evidence="1">
    <location>
        <begin position="146"/>
        <end position="158"/>
    </location>
</feature>